<evidence type="ECO:0000313" key="2">
    <source>
        <dbReference type="EMBL" id="ARD84833.1"/>
    </source>
</evidence>
<organism evidence="2 3">
    <name type="scientific">Ferroplasma acidiphilum</name>
    <dbReference type="NCBI Taxonomy" id="74969"/>
    <lineage>
        <taxon>Archaea</taxon>
        <taxon>Methanobacteriati</taxon>
        <taxon>Thermoplasmatota</taxon>
        <taxon>Thermoplasmata</taxon>
        <taxon>Thermoplasmatales</taxon>
        <taxon>Ferroplasmaceae</taxon>
        <taxon>Ferroplasma</taxon>
    </lineage>
</organism>
<dbReference type="RefSeq" id="WP_196795572.1">
    <property type="nucleotide sequence ID" value="NZ_CP015363.1"/>
</dbReference>
<evidence type="ECO:0000256" key="1">
    <source>
        <dbReference type="SAM" id="MobiDB-lite"/>
    </source>
</evidence>
<dbReference type="Proteomes" id="UP000192050">
    <property type="component" value="Chromosome"/>
</dbReference>
<dbReference type="EMBL" id="CP015363">
    <property type="protein sequence ID" value="ARD84833.1"/>
    <property type="molecule type" value="Genomic_DNA"/>
</dbReference>
<dbReference type="KEGG" id="fai:FAD_0949"/>
<feature type="region of interest" description="Disordered" evidence="1">
    <location>
        <begin position="1"/>
        <end position="45"/>
    </location>
</feature>
<dbReference type="AlphaFoldDB" id="A0A1V0N3W0"/>
<name>A0A1V0N3W0_9ARCH</name>
<reference evidence="2 3" key="1">
    <citation type="submission" date="2011-10" db="EMBL/GenBank/DDBJ databases">
        <title>Metabolic and evolutionary patterns in the extreme acidophile Ferroplasma acidiphilum.</title>
        <authorList>
            <person name="Golyshina O.V."/>
            <person name="Kozyavkin S.A."/>
            <person name="Tatusov R.L."/>
            <person name="Slesarev A.I."/>
            <person name="Golyshin P.N."/>
        </authorList>
    </citation>
    <scope>NUCLEOTIDE SEQUENCE [LARGE SCALE GENOMIC DNA]</scope>
    <source>
        <strain evidence="3">Y</strain>
    </source>
</reference>
<protein>
    <submittedName>
        <fullName evidence="2">Uncharacterized protein</fullName>
    </submittedName>
</protein>
<dbReference type="STRING" id="74969.FAD_0949"/>
<gene>
    <name evidence="2" type="ORF">FAD_0949</name>
</gene>
<feature type="compositionally biased region" description="Polar residues" evidence="1">
    <location>
        <begin position="9"/>
        <end position="39"/>
    </location>
</feature>
<keyword evidence="3" id="KW-1185">Reference proteome</keyword>
<dbReference type="GeneID" id="60420011"/>
<accession>A0A1V0N3W0</accession>
<evidence type="ECO:0000313" key="3">
    <source>
        <dbReference type="Proteomes" id="UP000192050"/>
    </source>
</evidence>
<sequence length="45" mass="4976">MGDKKSNDQRSNVYNPTSSDNKAAGDNKSNQMNPNNSAYRKSRGK</sequence>
<proteinExistence type="predicted"/>